<reference evidence="1" key="1">
    <citation type="journal article" date="2015" name="Nature">
        <title>Complex archaea that bridge the gap between prokaryotes and eukaryotes.</title>
        <authorList>
            <person name="Spang A."/>
            <person name="Saw J.H."/>
            <person name="Jorgensen S.L."/>
            <person name="Zaremba-Niedzwiedzka K."/>
            <person name="Martijn J."/>
            <person name="Lind A.E."/>
            <person name="van Eijk R."/>
            <person name="Schleper C."/>
            <person name="Guy L."/>
            <person name="Ettema T.J."/>
        </authorList>
    </citation>
    <scope>NUCLEOTIDE SEQUENCE</scope>
</reference>
<accession>A0A0F9DBK6</accession>
<feature type="non-terminal residue" evidence="1">
    <location>
        <position position="32"/>
    </location>
</feature>
<dbReference type="AlphaFoldDB" id="A0A0F9DBK6"/>
<gene>
    <name evidence="1" type="ORF">LCGC14_2508650</name>
</gene>
<dbReference type="EMBL" id="LAZR01040182">
    <property type="protein sequence ID" value="KKL15131.1"/>
    <property type="molecule type" value="Genomic_DNA"/>
</dbReference>
<sequence>MERIFFADSWQEFFAELGLKSFDDFFEYPGIE</sequence>
<comment type="caution">
    <text evidence="1">The sequence shown here is derived from an EMBL/GenBank/DDBJ whole genome shotgun (WGS) entry which is preliminary data.</text>
</comment>
<organism evidence="1">
    <name type="scientific">marine sediment metagenome</name>
    <dbReference type="NCBI Taxonomy" id="412755"/>
    <lineage>
        <taxon>unclassified sequences</taxon>
        <taxon>metagenomes</taxon>
        <taxon>ecological metagenomes</taxon>
    </lineage>
</organism>
<proteinExistence type="predicted"/>
<evidence type="ECO:0000313" key="1">
    <source>
        <dbReference type="EMBL" id="KKL15131.1"/>
    </source>
</evidence>
<protein>
    <submittedName>
        <fullName evidence="1">Uncharacterized protein</fullName>
    </submittedName>
</protein>
<name>A0A0F9DBK6_9ZZZZ</name>